<dbReference type="InterPro" id="IPR039552">
    <property type="entry name" value="IS66_C"/>
</dbReference>
<name>A0A6I6JX33_9BACT</name>
<keyword evidence="3" id="KW-1185">Reference proteome</keyword>
<organism evidence="2 3">
    <name type="scientific">Maribellus comscasis</name>
    <dbReference type="NCBI Taxonomy" id="2681766"/>
    <lineage>
        <taxon>Bacteria</taxon>
        <taxon>Pseudomonadati</taxon>
        <taxon>Bacteroidota</taxon>
        <taxon>Bacteroidia</taxon>
        <taxon>Marinilabiliales</taxon>
        <taxon>Prolixibacteraceae</taxon>
        <taxon>Maribellus</taxon>
    </lineage>
</organism>
<dbReference type="KEGG" id="mcos:GM418_29500"/>
<evidence type="ECO:0000313" key="2">
    <source>
        <dbReference type="EMBL" id="QGY47655.1"/>
    </source>
</evidence>
<dbReference type="RefSeq" id="WP_425482364.1">
    <property type="nucleotide sequence ID" value="NZ_CP046401.1"/>
</dbReference>
<dbReference type="Pfam" id="PF13817">
    <property type="entry name" value="DDE_Tnp_IS66_C"/>
    <property type="match status" value="1"/>
</dbReference>
<proteinExistence type="predicted"/>
<dbReference type="AlphaFoldDB" id="A0A6I6JX33"/>
<protein>
    <recommendedName>
        <fullName evidence="1">Transposase IS66 C-terminal domain-containing protein</fullName>
    </recommendedName>
</protein>
<evidence type="ECO:0000313" key="3">
    <source>
        <dbReference type="Proteomes" id="UP000428260"/>
    </source>
</evidence>
<accession>A0A6I6JX33</accession>
<gene>
    <name evidence="2" type="ORF">GM418_29500</name>
</gene>
<evidence type="ECO:0000259" key="1">
    <source>
        <dbReference type="Pfam" id="PF13817"/>
    </source>
</evidence>
<reference evidence="2 3" key="1">
    <citation type="submission" date="2019-11" db="EMBL/GenBank/DDBJ databases">
        <authorList>
            <person name="Zheng R.K."/>
            <person name="Sun C.M."/>
        </authorList>
    </citation>
    <scope>NUCLEOTIDE SEQUENCE [LARGE SCALE GENOMIC DNA]</scope>
    <source>
        <strain evidence="2 3">WC007</strain>
    </source>
</reference>
<dbReference type="Proteomes" id="UP000428260">
    <property type="component" value="Chromosome"/>
</dbReference>
<feature type="domain" description="Transposase IS66 C-terminal" evidence="1">
    <location>
        <begin position="38"/>
        <end position="68"/>
    </location>
</feature>
<sequence length="73" mass="8547">MALGYGNKNATRNHNVNNWKQTLPKTFQCGILYLKWYKKNDVNPFELLKKVLEAISEHKVSKLHELLPQNLKP</sequence>
<dbReference type="EMBL" id="CP046401">
    <property type="protein sequence ID" value="QGY47655.1"/>
    <property type="molecule type" value="Genomic_DNA"/>
</dbReference>